<sequence length="257" mass="27866">MCGATAPRCCFHRQIYPGRLNRTPLQVTCRSTGPARRKRSSGSGSGQCELRAGVLEGNYPRIQAARPPAKQFLLPCECAAPAHWPFLSHCCPLLFLRGLELPPPALCALPSFLQPGSLCLLSPYPCLPGQGRPPTPNPPLPAQTSHGGKAPITRPSTLPSPSATAVLLPHPPKLPPLTGGAATLRDLQNCINILYKCFTLVTTSGEPWGVQQCTYLWDGKCLEECGNGRNRCHWHLMTHYSEISIPMAVKSFSSREL</sequence>
<proteinExistence type="predicted"/>
<protein>
    <submittedName>
        <fullName evidence="3">Uncharacterized protein LOC100494143</fullName>
    </submittedName>
</protein>
<gene>
    <name evidence="3 4" type="primary">LOC100494143</name>
</gene>
<evidence type="ECO:0000313" key="4">
    <source>
        <dbReference type="Xenbase" id="XB-GENE-29082063"/>
    </source>
</evidence>
<dbReference type="AGR" id="Xenbase:XB-GENE-29082063"/>
<feature type="compositionally biased region" description="Pro residues" evidence="1">
    <location>
        <begin position="131"/>
        <end position="141"/>
    </location>
</feature>
<keyword evidence="2" id="KW-1185">Reference proteome</keyword>
<name>A0A8J1JL55_XENTR</name>
<dbReference type="GeneID" id="100494143"/>
<dbReference type="RefSeq" id="XP_031758617.1">
    <property type="nucleotide sequence ID" value="XM_031902757.1"/>
</dbReference>
<evidence type="ECO:0000256" key="1">
    <source>
        <dbReference type="SAM" id="MobiDB-lite"/>
    </source>
</evidence>
<dbReference type="KEGG" id="xtr:100494143"/>
<organism evidence="2 3">
    <name type="scientific">Xenopus tropicalis</name>
    <name type="common">Western clawed frog</name>
    <name type="synonym">Silurana tropicalis</name>
    <dbReference type="NCBI Taxonomy" id="8364"/>
    <lineage>
        <taxon>Eukaryota</taxon>
        <taxon>Metazoa</taxon>
        <taxon>Chordata</taxon>
        <taxon>Craniata</taxon>
        <taxon>Vertebrata</taxon>
        <taxon>Euteleostomi</taxon>
        <taxon>Amphibia</taxon>
        <taxon>Batrachia</taxon>
        <taxon>Anura</taxon>
        <taxon>Pipoidea</taxon>
        <taxon>Pipidae</taxon>
        <taxon>Xenopodinae</taxon>
        <taxon>Xenopus</taxon>
        <taxon>Silurana</taxon>
    </lineage>
</organism>
<dbReference type="Xenbase" id="XB-GENE-29082063">
    <property type="gene designation" value="LOC100494143"/>
</dbReference>
<feature type="region of interest" description="Disordered" evidence="1">
    <location>
        <begin position="131"/>
        <end position="157"/>
    </location>
</feature>
<accession>A0A8J1JL55</accession>
<evidence type="ECO:0000313" key="2">
    <source>
        <dbReference type="Proteomes" id="UP000008143"/>
    </source>
</evidence>
<evidence type="ECO:0000313" key="3">
    <source>
        <dbReference type="RefSeq" id="XP_031758617.1"/>
    </source>
</evidence>
<dbReference type="Proteomes" id="UP000008143">
    <property type="component" value="Chromosome 5"/>
</dbReference>
<dbReference type="AlphaFoldDB" id="A0A8J1JL55"/>
<reference evidence="3" key="1">
    <citation type="submission" date="2025-08" db="UniProtKB">
        <authorList>
            <consortium name="RefSeq"/>
        </authorList>
    </citation>
    <scope>IDENTIFICATION</scope>
    <source>
        <strain evidence="3">Nigerian</strain>
        <tissue evidence="3">Liver and blood</tissue>
    </source>
</reference>